<keyword evidence="8" id="KW-1185">Reference proteome</keyword>
<gene>
    <name evidence="7" type="ORF">COCNU_07G009960</name>
</gene>
<evidence type="ECO:0000256" key="5">
    <source>
        <dbReference type="ARBA" id="ARBA00029440"/>
    </source>
</evidence>
<dbReference type="Gene3D" id="3.40.1160.10">
    <property type="entry name" value="Acetylglutamate kinase-like"/>
    <property type="match status" value="2"/>
</dbReference>
<sequence>MCVDILSESLPFIQRFHRKTIRVKDGGAAMKSLVLQSSINNLVLLSPPQFHNGLRITDALTMEVVEMVLIGKANKSLVSLINIVGATTVGLYGKDTRLLTARPAPDAVWPWASWARGARLQRERGHDNGGDCGRHGGGEADPANERGGDQNDSRSLVKEIDIDGVRMVEKGKVAGGMIPKVNYYVRSLAQEFRMASIIDGRIRHSLLPEILIDEGIGTMIRG</sequence>
<comment type="pathway">
    <text evidence="5">Amino-acid biosynthesis.</text>
</comment>
<evidence type="ECO:0000313" key="8">
    <source>
        <dbReference type="Proteomes" id="UP000797356"/>
    </source>
</evidence>
<dbReference type="PANTHER" id="PTHR23342">
    <property type="entry name" value="N-ACETYLGLUTAMATE SYNTHASE"/>
    <property type="match status" value="1"/>
</dbReference>
<dbReference type="PANTHER" id="PTHR23342:SF0">
    <property type="entry name" value="N-ACETYLGLUTAMATE SYNTHASE, MITOCHONDRIAL"/>
    <property type="match status" value="1"/>
</dbReference>
<accession>A0A8K0IG83</accession>
<proteinExistence type="predicted"/>
<keyword evidence="2" id="KW-0547">Nucleotide-binding</keyword>
<dbReference type="InterPro" id="IPR036393">
    <property type="entry name" value="AceGlu_kinase-like_sf"/>
</dbReference>
<keyword evidence="3 7" id="KW-0418">Kinase</keyword>
<dbReference type="EMBL" id="CM017878">
    <property type="protein sequence ID" value="KAG1354884.1"/>
    <property type="molecule type" value="Genomic_DNA"/>
</dbReference>
<dbReference type="InterPro" id="IPR004662">
    <property type="entry name" value="AcgluKinase_fam"/>
</dbReference>
<dbReference type="AlphaFoldDB" id="A0A8K0IG83"/>
<dbReference type="GO" id="GO:0005524">
    <property type="term" value="F:ATP binding"/>
    <property type="evidence" value="ECO:0007669"/>
    <property type="project" value="UniProtKB-KW"/>
</dbReference>
<comment type="caution">
    <text evidence="7">The sequence shown here is derived from an EMBL/GenBank/DDBJ whole genome shotgun (WGS) entry which is preliminary data.</text>
</comment>
<keyword evidence="1" id="KW-0808">Transferase</keyword>
<reference evidence="7" key="2">
    <citation type="submission" date="2019-07" db="EMBL/GenBank/DDBJ databases">
        <authorList>
            <person name="Yang Y."/>
            <person name="Bocs S."/>
            <person name="Baudouin L."/>
        </authorList>
    </citation>
    <scope>NUCLEOTIDE SEQUENCE</scope>
    <source>
        <tissue evidence="7">Spear leaf of Hainan Tall coconut</tissue>
    </source>
</reference>
<evidence type="ECO:0000256" key="1">
    <source>
        <dbReference type="ARBA" id="ARBA00022679"/>
    </source>
</evidence>
<evidence type="ECO:0000256" key="3">
    <source>
        <dbReference type="ARBA" id="ARBA00022777"/>
    </source>
</evidence>
<evidence type="ECO:0000313" key="7">
    <source>
        <dbReference type="EMBL" id="KAG1354884.1"/>
    </source>
</evidence>
<dbReference type="GO" id="GO:0003991">
    <property type="term" value="F:acetylglutamate kinase activity"/>
    <property type="evidence" value="ECO:0007669"/>
    <property type="project" value="TreeGrafter"/>
</dbReference>
<dbReference type="GO" id="GO:0006526">
    <property type="term" value="P:L-arginine biosynthetic process"/>
    <property type="evidence" value="ECO:0007669"/>
    <property type="project" value="TreeGrafter"/>
</dbReference>
<dbReference type="SUPFAM" id="SSF53633">
    <property type="entry name" value="Carbamate kinase-like"/>
    <property type="match status" value="1"/>
</dbReference>
<protein>
    <submittedName>
        <fullName evidence="7">Acetylglutamate kinase, chloroplastic</fullName>
    </submittedName>
</protein>
<evidence type="ECO:0000256" key="4">
    <source>
        <dbReference type="ARBA" id="ARBA00022840"/>
    </source>
</evidence>
<keyword evidence="4" id="KW-0067">ATP-binding</keyword>
<dbReference type="OrthoDB" id="438291at2759"/>
<organism evidence="7 8">
    <name type="scientific">Cocos nucifera</name>
    <name type="common">Coconut palm</name>
    <dbReference type="NCBI Taxonomy" id="13894"/>
    <lineage>
        <taxon>Eukaryota</taxon>
        <taxon>Viridiplantae</taxon>
        <taxon>Streptophyta</taxon>
        <taxon>Embryophyta</taxon>
        <taxon>Tracheophyta</taxon>
        <taxon>Spermatophyta</taxon>
        <taxon>Magnoliopsida</taxon>
        <taxon>Liliopsida</taxon>
        <taxon>Arecaceae</taxon>
        <taxon>Arecoideae</taxon>
        <taxon>Cocoseae</taxon>
        <taxon>Attaleinae</taxon>
        <taxon>Cocos</taxon>
    </lineage>
</organism>
<dbReference type="PIRSF" id="PIRSF000728">
    <property type="entry name" value="NAGK"/>
    <property type="match status" value="1"/>
</dbReference>
<dbReference type="GO" id="GO:0009534">
    <property type="term" value="C:chloroplast thylakoid"/>
    <property type="evidence" value="ECO:0007669"/>
    <property type="project" value="TreeGrafter"/>
</dbReference>
<dbReference type="Proteomes" id="UP000797356">
    <property type="component" value="Chromosome 7"/>
</dbReference>
<evidence type="ECO:0000256" key="6">
    <source>
        <dbReference type="SAM" id="MobiDB-lite"/>
    </source>
</evidence>
<evidence type="ECO:0000256" key="2">
    <source>
        <dbReference type="ARBA" id="ARBA00022741"/>
    </source>
</evidence>
<reference evidence="7" key="1">
    <citation type="journal article" date="2017" name="Gigascience">
        <title>The genome draft of coconut (Cocos nucifera).</title>
        <authorList>
            <person name="Xiao Y."/>
            <person name="Xu P."/>
            <person name="Fan H."/>
            <person name="Baudouin L."/>
            <person name="Xia W."/>
            <person name="Bocs S."/>
            <person name="Xu J."/>
            <person name="Li Q."/>
            <person name="Guo A."/>
            <person name="Zhou L."/>
            <person name="Li J."/>
            <person name="Wu Y."/>
            <person name="Ma Z."/>
            <person name="Armero A."/>
            <person name="Issali A.E."/>
            <person name="Liu N."/>
            <person name="Peng M."/>
            <person name="Yang Y."/>
        </authorList>
    </citation>
    <scope>NUCLEOTIDE SEQUENCE</scope>
    <source>
        <tissue evidence="7">Spear leaf of Hainan Tall coconut</tissue>
    </source>
</reference>
<name>A0A8K0IG83_COCNU</name>
<feature type="region of interest" description="Disordered" evidence="6">
    <location>
        <begin position="122"/>
        <end position="155"/>
    </location>
</feature>